<dbReference type="GO" id="GO:0016020">
    <property type="term" value="C:membrane"/>
    <property type="evidence" value="ECO:0007669"/>
    <property type="project" value="UniProtKB-SubCell"/>
</dbReference>
<dbReference type="Proteomes" id="UP001177023">
    <property type="component" value="Unassembled WGS sequence"/>
</dbReference>
<sequence>MFLWRSAKINIALTRREQTDPLLDGRVATEMGLIANIKQYPASVFYILGNELCERFSFYGMKALLVVYLVTEHSFQDHQAAFFFHFFTCIAYLTPLVGSTLADSYFGRFNVILYVSIFYVLGHVLLSFGAIPLLSQILRLCFDMSGLLVIAISTGGIKPCVSAFAADQFEEHQSDLRAQFFSFFYFAINAGSLMAFVITPRLRYDVKCFGQDQCFPLAFGVPGLLMLLALVLFLLGWKQYKRCPPSRENMAGMVVRCIGTAAYRKNAKTHEKGQHQHWLDYAAPDFTRSEIASVKSCVAVALIFGPLVLFWALFDQMGSTWVLQARRLDGQVGSITILPEQISLLNPLIVLFAVPLFEGFLYPALRRVVKVTPLRKMAVGGLLTAVSFIIAGLLQFKVNGTMETIPPLGHALVKPWTAGLSLDSLQGPDGQSHQSDGSYILPRALYNLTLGGHPYQLNTSNYGEAFAVGIVTTAGEPRLCALNYTLEKNNGFTRLYMLVLNETLLGGTIHVINDLDEVVQSRPLHSGEHIDIKPKLISRPHYRIAYGLNCSGLDCPYKIPFYAQMGSSHVIGIDGHTTPTIEKLVRGNEVSILWMIPQCIVITIGEVLLSVTGLEFAYSQASPTMKSMLQALWQLTVFAGNVIDMLVSGSHIIHDPAWEFFLYAAMMAAVMILFIFLAVRYKYVENADFSDIEEDEHEKKNDIALSKTGKDIVEEMQ</sequence>
<dbReference type="InterPro" id="IPR036259">
    <property type="entry name" value="MFS_trans_sf"/>
</dbReference>
<reference evidence="9" key="1">
    <citation type="submission" date="2023-06" db="EMBL/GenBank/DDBJ databases">
        <authorList>
            <person name="Delattre M."/>
        </authorList>
    </citation>
    <scope>NUCLEOTIDE SEQUENCE</scope>
    <source>
        <strain evidence="9">AF72</strain>
    </source>
</reference>
<dbReference type="CDD" id="cd17347">
    <property type="entry name" value="MFS_SLC15A1_2_like"/>
    <property type="match status" value="1"/>
</dbReference>
<dbReference type="InterPro" id="IPR018456">
    <property type="entry name" value="PTR2_symporter_CS"/>
</dbReference>
<evidence type="ECO:0000256" key="3">
    <source>
        <dbReference type="ARBA" id="ARBA00022692"/>
    </source>
</evidence>
<comment type="subcellular location">
    <subcellularLocation>
        <location evidence="1 7">Membrane</location>
        <topology evidence="1 7">Multi-pass membrane protein</topology>
    </subcellularLocation>
</comment>
<keyword evidence="5 8" id="KW-1133">Transmembrane helix</keyword>
<gene>
    <name evidence="9" type="ORF">MSPICULIGERA_LOCUS10351</name>
</gene>
<evidence type="ECO:0000313" key="10">
    <source>
        <dbReference type="Proteomes" id="UP001177023"/>
    </source>
</evidence>
<evidence type="ECO:0000256" key="6">
    <source>
        <dbReference type="ARBA" id="ARBA00023136"/>
    </source>
</evidence>
<keyword evidence="10" id="KW-1185">Reference proteome</keyword>
<feature type="transmembrane region" description="Helical" evidence="8">
    <location>
        <begin position="632"/>
        <end position="654"/>
    </location>
</feature>
<feature type="transmembrane region" description="Helical" evidence="8">
    <location>
        <begin position="660"/>
        <end position="679"/>
    </location>
</feature>
<evidence type="ECO:0000256" key="4">
    <source>
        <dbReference type="ARBA" id="ARBA00022856"/>
    </source>
</evidence>
<dbReference type="GO" id="GO:0006857">
    <property type="term" value="P:oligopeptide transport"/>
    <property type="evidence" value="ECO:0007669"/>
    <property type="project" value="InterPro"/>
</dbReference>
<dbReference type="AlphaFoldDB" id="A0AA36CPA9"/>
<name>A0AA36CPA9_9BILA</name>
<feature type="non-terminal residue" evidence="9">
    <location>
        <position position="1"/>
    </location>
</feature>
<dbReference type="InterPro" id="IPR000109">
    <property type="entry name" value="POT_fam"/>
</dbReference>
<dbReference type="PROSITE" id="PS01023">
    <property type="entry name" value="PTR2_2"/>
    <property type="match status" value="1"/>
</dbReference>
<feature type="transmembrane region" description="Helical" evidence="8">
    <location>
        <begin position="592"/>
        <end position="611"/>
    </location>
</feature>
<feature type="transmembrane region" description="Helical" evidence="8">
    <location>
        <begin position="296"/>
        <end position="314"/>
    </location>
</feature>
<accession>A0AA36CPA9</accession>
<evidence type="ECO:0000256" key="7">
    <source>
        <dbReference type="RuleBase" id="RU003755"/>
    </source>
</evidence>
<organism evidence="9 10">
    <name type="scientific">Mesorhabditis spiculigera</name>
    <dbReference type="NCBI Taxonomy" id="96644"/>
    <lineage>
        <taxon>Eukaryota</taxon>
        <taxon>Metazoa</taxon>
        <taxon>Ecdysozoa</taxon>
        <taxon>Nematoda</taxon>
        <taxon>Chromadorea</taxon>
        <taxon>Rhabditida</taxon>
        <taxon>Rhabditina</taxon>
        <taxon>Rhabditomorpha</taxon>
        <taxon>Rhabditoidea</taxon>
        <taxon>Rhabditidae</taxon>
        <taxon>Mesorhabditinae</taxon>
        <taxon>Mesorhabditis</taxon>
    </lineage>
</organism>
<keyword evidence="4" id="KW-0571">Peptide transport</keyword>
<feature type="transmembrane region" description="Helical" evidence="8">
    <location>
        <begin position="146"/>
        <end position="166"/>
    </location>
</feature>
<proteinExistence type="inferred from homology"/>
<dbReference type="FunFam" id="1.20.1250.20:FF:000612">
    <property type="entry name" value="Peptide transporter 3"/>
    <property type="match status" value="1"/>
</dbReference>
<feature type="transmembrane region" description="Helical" evidence="8">
    <location>
        <begin position="56"/>
        <end position="75"/>
    </location>
</feature>
<dbReference type="EMBL" id="CATQJA010002587">
    <property type="protein sequence ID" value="CAJ0571954.1"/>
    <property type="molecule type" value="Genomic_DNA"/>
</dbReference>
<protein>
    <recommendedName>
        <fullName evidence="11">Peptide transporter 2</fullName>
    </recommendedName>
</protein>
<dbReference type="GO" id="GO:0022857">
    <property type="term" value="F:transmembrane transporter activity"/>
    <property type="evidence" value="ECO:0007669"/>
    <property type="project" value="InterPro"/>
</dbReference>
<dbReference type="PANTHER" id="PTHR11654">
    <property type="entry name" value="OLIGOPEPTIDE TRANSPORTER-RELATED"/>
    <property type="match status" value="1"/>
</dbReference>
<comment type="similarity">
    <text evidence="2 7">Belongs to the major facilitator superfamily. Proton-dependent oligopeptide transporter (POT/PTR) (TC 2.A.17) family.</text>
</comment>
<dbReference type="Pfam" id="PF00854">
    <property type="entry name" value="PTR2"/>
    <property type="match status" value="2"/>
</dbReference>
<keyword evidence="7" id="KW-0813">Transport</keyword>
<keyword evidence="3 7" id="KW-0812">Transmembrane</keyword>
<dbReference type="Gene3D" id="1.20.1250.20">
    <property type="entry name" value="MFS general substrate transporter like domains"/>
    <property type="match status" value="2"/>
</dbReference>
<feature type="transmembrane region" description="Helical" evidence="8">
    <location>
        <begin position="218"/>
        <end position="237"/>
    </location>
</feature>
<comment type="caution">
    <text evidence="9">The sequence shown here is derived from an EMBL/GenBank/DDBJ whole genome shotgun (WGS) entry which is preliminary data.</text>
</comment>
<evidence type="ECO:0000313" key="9">
    <source>
        <dbReference type="EMBL" id="CAJ0571954.1"/>
    </source>
</evidence>
<feature type="transmembrane region" description="Helical" evidence="8">
    <location>
        <begin position="178"/>
        <end position="198"/>
    </location>
</feature>
<evidence type="ECO:0000256" key="1">
    <source>
        <dbReference type="ARBA" id="ARBA00004141"/>
    </source>
</evidence>
<feature type="transmembrane region" description="Helical" evidence="8">
    <location>
        <begin position="377"/>
        <end position="396"/>
    </location>
</feature>
<keyword evidence="4" id="KW-0653">Protein transport</keyword>
<dbReference type="SUPFAM" id="SSF103473">
    <property type="entry name" value="MFS general substrate transporter"/>
    <property type="match status" value="2"/>
</dbReference>
<evidence type="ECO:0008006" key="11">
    <source>
        <dbReference type="Google" id="ProtNLM"/>
    </source>
</evidence>
<evidence type="ECO:0000256" key="2">
    <source>
        <dbReference type="ARBA" id="ARBA00005982"/>
    </source>
</evidence>
<keyword evidence="6 8" id="KW-0472">Membrane</keyword>
<feature type="transmembrane region" description="Helical" evidence="8">
    <location>
        <begin position="81"/>
        <end position="99"/>
    </location>
</feature>
<evidence type="ECO:0000256" key="8">
    <source>
        <dbReference type="SAM" id="Phobius"/>
    </source>
</evidence>
<feature type="transmembrane region" description="Helical" evidence="8">
    <location>
        <begin position="111"/>
        <end position="134"/>
    </location>
</feature>
<evidence type="ECO:0000256" key="5">
    <source>
        <dbReference type="ARBA" id="ARBA00022989"/>
    </source>
</evidence>
<feature type="transmembrane region" description="Helical" evidence="8">
    <location>
        <begin position="344"/>
        <end position="365"/>
    </location>
</feature>